<dbReference type="InterPro" id="IPR052759">
    <property type="entry name" value="Metalloprotease_M4"/>
</dbReference>
<evidence type="ECO:0000313" key="11">
    <source>
        <dbReference type="EMBL" id="MDQ0646624.1"/>
    </source>
</evidence>
<feature type="domain" description="Peptidase M4 C-terminal" evidence="10">
    <location>
        <begin position="194"/>
        <end position="363"/>
    </location>
</feature>
<dbReference type="PRINTS" id="PR00730">
    <property type="entry name" value="THERMOLYSIN"/>
</dbReference>
<proteinExistence type="inferred from homology"/>
<feature type="active site" description="Proton donor" evidence="7">
    <location>
        <position position="285"/>
    </location>
</feature>
<comment type="similarity">
    <text evidence="1 8">Belongs to the peptidase M4 family.</text>
</comment>
<sequence>MAAGANVGGPAYRRGMSSHAGSPGIIPSYLLARLAESGRFPGAAAAARQTLTAGRPPFRARLDLSIDENGDLVAQLSDAPNRTISDAGNTQKLPGIVVRSEDDGPVADDAVNQAFDGLGATFEMLLSAFHRNSLDDAGAPLNASVHYGVDYDNAFWDGERMVFGDGDGEVFTGFTASTTVIGHELAHGVVQHTANLEYQGQPGALNESIADVFGALTEQYLLGQSANEASWLIGAEIFTDAVQGEALRSMLHPGTAYDDDELGKDPQPDHMDGFVRTTEDNGGVHINSGIPNRAFALFATDLGGNAWERAGLVWYRALTGGLSSTATFAEFAEATIVAASALDRETDATVVEAAARRAWTTVGLLKDERGPSTRTR</sequence>
<evidence type="ECO:0000256" key="3">
    <source>
        <dbReference type="ARBA" id="ARBA00022723"/>
    </source>
</evidence>
<evidence type="ECO:0000259" key="10">
    <source>
        <dbReference type="Pfam" id="PF02868"/>
    </source>
</evidence>
<keyword evidence="4 8" id="KW-0378">Hydrolase</keyword>
<feature type="domain" description="Peptidase M4" evidence="9">
    <location>
        <begin position="83"/>
        <end position="191"/>
    </location>
</feature>
<accession>A0AAW8EUN7</accession>
<keyword evidence="6 8" id="KW-0482">Metalloprotease</keyword>
<dbReference type="Proteomes" id="UP001244427">
    <property type="component" value="Unassembled WGS sequence"/>
</dbReference>
<evidence type="ECO:0000256" key="6">
    <source>
        <dbReference type="ARBA" id="ARBA00023049"/>
    </source>
</evidence>
<name>A0AAW8EUN7_9MICO</name>
<evidence type="ECO:0000256" key="5">
    <source>
        <dbReference type="ARBA" id="ARBA00022833"/>
    </source>
</evidence>
<dbReference type="Pfam" id="PF01447">
    <property type="entry name" value="Peptidase_M4"/>
    <property type="match status" value="1"/>
</dbReference>
<comment type="cofactor">
    <cofactor evidence="8">
        <name>Zn(2+)</name>
        <dbReference type="ChEBI" id="CHEBI:29105"/>
    </cofactor>
</comment>
<dbReference type="EC" id="3.4.24.-" evidence="8"/>
<dbReference type="Gene3D" id="1.10.390.10">
    <property type="entry name" value="Neutral Protease Domain 2"/>
    <property type="match status" value="1"/>
</dbReference>
<reference evidence="11 12" key="1">
    <citation type="submission" date="2023-07" db="EMBL/GenBank/DDBJ databases">
        <title>Comparative genomics of wheat-associated soil bacteria to identify genetic determinants of phenazine resistance.</title>
        <authorList>
            <person name="Mouncey N."/>
        </authorList>
    </citation>
    <scope>NUCLEOTIDE SEQUENCE [LARGE SCALE GENOMIC DNA]</scope>
    <source>
        <strain evidence="11 12">W4I9-1</strain>
    </source>
</reference>
<evidence type="ECO:0000256" key="1">
    <source>
        <dbReference type="ARBA" id="ARBA00009388"/>
    </source>
</evidence>
<keyword evidence="2 8" id="KW-0645">Protease</keyword>
<evidence type="ECO:0000256" key="8">
    <source>
        <dbReference type="RuleBase" id="RU366073"/>
    </source>
</evidence>
<dbReference type="PANTHER" id="PTHR43579">
    <property type="match status" value="1"/>
</dbReference>
<comment type="caution">
    <text evidence="11">The sequence shown here is derived from an EMBL/GenBank/DDBJ whole genome shotgun (WGS) entry which is preliminary data.</text>
</comment>
<comment type="function">
    <text evidence="8">Extracellular zinc metalloprotease.</text>
</comment>
<dbReference type="CDD" id="cd09597">
    <property type="entry name" value="M4_TLP"/>
    <property type="match status" value="1"/>
</dbReference>
<evidence type="ECO:0000313" key="12">
    <source>
        <dbReference type="Proteomes" id="UP001244427"/>
    </source>
</evidence>
<dbReference type="GO" id="GO:0005576">
    <property type="term" value="C:extracellular region"/>
    <property type="evidence" value="ECO:0007669"/>
    <property type="project" value="UniProtKB-SubCell"/>
</dbReference>
<organism evidence="11 12">
    <name type="scientific">Microbacterium natoriense</name>
    <dbReference type="NCBI Taxonomy" id="284570"/>
    <lineage>
        <taxon>Bacteria</taxon>
        <taxon>Bacillati</taxon>
        <taxon>Actinomycetota</taxon>
        <taxon>Actinomycetes</taxon>
        <taxon>Micrococcales</taxon>
        <taxon>Microbacteriaceae</taxon>
        <taxon>Microbacterium</taxon>
    </lineage>
</organism>
<dbReference type="InterPro" id="IPR023612">
    <property type="entry name" value="Peptidase_M4"/>
</dbReference>
<keyword evidence="12" id="KW-1185">Reference proteome</keyword>
<keyword evidence="5 8" id="KW-0862">Zinc</keyword>
<gene>
    <name evidence="11" type="ORF">QFZ53_000820</name>
</gene>
<dbReference type="GO" id="GO:0006508">
    <property type="term" value="P:proteolysis"/>
    <property type="evidence" value="ECO:0007669"/>
    <property type="project" value="UniProtKB-KW"/>
</dbReference>
<feature type="active site" evidence="7">
    <location>
        <position position="184"/>
    </location>
</feature>
<evidence type="ECO:0000256" key="2">
    <source>
        <dbReference type="ARBA" id="ARBA00022670"/>
    </source>
</evidence>
<evidence type="ECO:0000259" key="9">
    <source>
        <dbReference type="Pfam" id="PF01447"/>
    </source>
</evidence>
<dbReference type="InterPro" id="IPR013856">
    <property type="entry name" value="Peptidase_M4_domain"/>
</dbReference>
<keyword evidence="3" id="KW-0479">Metal-binding</keyword>
<dbReference type="GO" id="GO:0004222">
    <property type="term" value="F:metalloendopeptidase activity"/>
    <property type="evidence" value="ECO:0007669"/>
    <property type="project" value="UniProtKB-UniRule"/>
</dbReference>
<protein>
    <recommendedName>
        <fullName evidence="8">Neutral metalloproteinase</fullName>
        <ecNumber evidence="8">3.4.24.-</ecNumber>
    </recommendedName>
</protein>
<dbReference type="PANTHER" id="PTHR43579:SF1">
    <property type="entry name" value="NEUTRAL METALLOPROTEINASE"/>
    <property type="match status" value="1"/>
</dbReference>
<dbReference type="SUPFAM" id="SSF55486">
    <property type="entry name" value="Metalloproteases ('zincins'), catalytic domain"/>
    <property type="match status" value="1"/>
</dbReference>
<dbReference type="GO" id="GO:0046872">
    <property type="term" value="F:metal ion binding"/>
    <property type="evidence" value="ECO:0007669"/>
    <property type="project" value="UniProtKB-UniRule"/>
</dbReference>
<comment type="subcellular location">
    <subcellularLocation>
        <location evidence="8">Secreted</location>
    </subcellularLocation>
</comment>
<dbReference type="Gene3D" id="3.10.170.10">
    <property type="match status" value="1"/>
</dbReference>
<dbReference type="EMBL" id="JAUSXV010000001">
    <property type="protein sequence ID" value="MDQ0646624.1"/>
    <property type="molecule type" value="Genomic_DNA"/>
</dbReference>
<dbReference type="InterPro" id="IPR001570">
    <property type="entry name" value="Peptidase_M4_C_domain"/>
</dbReference>
<dbReference type="Pfam" id="PF02868">
    <property type="entry name" value="Peptidase_M4_C"/>
    <property type="match status" value="1"/>
</dbReference>
<dbReference type="AlphaFoldDB" id="A0AAW8EUN7"/>
<evidence type="ECO:0000256" key="4">
    <source>
        <dbReference type="ARBA" id="ARBA00022801"/>
    </source>
</evidence>
<dbReference type="InterPro" id="IPR027268">
    <property type="entry name" value="Peptidase_M4/M1_CTD_sf"/>
</dbReference>
<evidence type="ECO:0000256" key="7">
    <source>
        <dbReference type="PIRSR" id="PIRSR623612-1"/>
    </source>
</evidence>
<keyword evidence="8" id="KW-0964">Secreted</keyword>